<dbReference type="NCBIfam" id="TIGR00104">
    <property type="entry name" value="tRNA_TsaA"/>
    <property type="match status" value="1"/>
</dbReference>
<dbReference type="AlphaFoldDB" id="A0A846MZN3"/>
<evidence type="ECO:0000313" key="5">
    <source>
        <dbReference type="Proteomes" id="UP000570514"/>
    </source>
</evidence>
<feature type="domain" description="TsaA-like" evidence="3">
    <location>
        <begin position="12"/>
        <end position="150"/>
    </location>
</feature>
<dbReference type="InterPro" id="IPR023370">
    <property type="entry name" value="TrmO-like_N"/>
</dbReference>
<keyword evidence="4" id="KW-0808">Transferase</keyword>
<protein>
    <submittedName>
        <fullName evidence="4">tRNA-Thr(GGU) m(6)t(6)A37 methyltransferase TsaA</fullName>
    </submittedName>
</protein>
<comment type="caution">
    <text evidence="4">The sequence shown here is derived from an EMBL/GenBank/DDBJ whole genome shotgun (WGS) entry which is preliminary data.</text>
</comment>
<evidence type="ECO:0000259" key="3">
    <source>
        <dbReference type="PROSITE" id="PS51668"/>
    </source>
</evidence>
<gene>
    <name evidence="4" type="ORF">FHS83_002091</name>
</gene>
<dbReference type="Pfam" id="PF01980">
    <property type="entry name" value="TrmO_N"/>
    <property type="match status" value="1"/>
</dbReference>
<dbReference type="EMBL" id="JAASRM010000001">
    <property type="protein sequence ID" value="NIK88773.1"/>
    <property type="molecule type" value="Genomic_DNA"/>
</dbReference>
<dbReference type="Proteomes" id="UP000570514">
    <property type="component" value="Unassembled WGS sequence"/>
</dbReference>
<dbReference type="InterPro" id="IPR036414">
    <property type="entry name" value="YaeB_N_sf"/>
</dbReference>
<dbReference type="SUPFAM" id="SSF118196">
    <property type="entry name" value="YaeB-like"/>
    <property type="match status" value="1"/>
</dbReference>
<dbReference type="InterPro" id="IPR040372">
    <property type="entry name" value="YaeB-like"/>
</dbReference>
<dbReference type="PROSITE" id="PS51668">
    <property type="entry name" value="TSAA_2"/>
    <property type="match status" value="1"/>
</dbReference>
<dbReference type="PANTHER" id="PTHR12818">
    <property type="entry name" value="TRNA (ADENINE(37)-N6)-METHYLTRANSFERASE"/>
    <property type="match status" value="1"/>
</dbReference>
<keyword evidence="4" id="KW-0489">Methyltransferase</keyword>
<accession>A0A846MZN3</accession>
<dbReference type="GO" id="GO:0032259">
    <property type="term" value="P:methylation"/>
    <property type="evidence" value="ECO:0007669"/>
    <property type="project" value="UniProtKB-KW"/>
</dbReference>
<keyword evidence="5" id="KW-1185">Reference proteome</keyword>
<dbReference type="Gene3D" id="2.40.30.70">
    <property type="entry name" value="YaeB-like"/>
    <property type="match status" value="1"/>
</dbReference>
<proteinExistence type="inferred from homology"/>
<keyword evidence="1" id="KW-0949">S-adenosyl-L-methionine</keyword>
<dbReference type="CDD" id="cd09281">
    <property type="entry name" value="UPF0066"/>
    <property type="match status" value="1"/>
</dbReference>
<comment type="similarity">
    <text evidence="2">Belongs to the tRNA methyltransferase O family.</text>
</comment>
<dbReference type="InterPro" id="IPR036413">
    <property type="entry name" value="YaeB-like_sf"/>
</dbReference>
<evidence type="ECO:0000256" key="1">
    <source>
        <dbReference type="ARBA" id="ARBA00022691"/>
    </source>
</evidence>
<dbReference type="PANTHER" id="PTHR12818:SF0">
    <property type="entry name" value="TRNA (ADENINE(37)-N6)-METHYLTRANSFERASE"/>
    <property type="match status" value="1"/>
</dbReference>
<name>A0A846MZN3_9PROT</name>
<reference evidence="4 5" key="1">
    <citation type="submission" date="2020-03" db="EMBL/GenBank/DDBJ databases">
        <title>Genomic Encyclopedia of Type Strains, Phase IV (KMG-IV): sequencing the most valuable type-strain genomes for metagenomic binning, comparative biology and taxonomic classification.</title>
        <authorList>
            <person name="Goeker M."/>
        </authorList>
    </citation>
    <scope>NUCLEOTIDE SEQUENCE [LARGE SCALE GENOMIC DNA]</scope>
    <source>
        <strain evidence="4 5">DSM 19867</strain>
    </source>
</reference>
<evidence type="ECO:0000256" key="2">
    <source>
        <dbReference type="ARBA" id="ARBA00033753"/>
    </source>
</evidence>
<dbReference type="RefSeq" id="WP_167082919.1">
    <property type="nucleotide sequence ID" value="NZ_BAAADC010000001.1"/>
</dbReference>
<evidence type="ECO:0000313" key="4">
    <source>
        <dbReference type="EMBL" id="NIK88773.1"/>
    </source>
</evidence>
<sequence>MTGFDAHAPVAITPIGVVESAFQDFTQQVSYDATSAIVIRAELADGLIGLEHFSHLHVLYHQHRRSEWREEIGLTQTDMQALAPPRAGEPCHKGIWTSRSPARPSGIGSCVVELIRRDKNRLIVKGLDAFDGTAVLDIKIYVPRYDAFPMAETPLHWPTRHGLNVTSRLLHWDTMNVALALGLRAGLCAMKTLDIARGEADHARVLGGPFFAQGIEGVTGCSVLRQSMDFSDRVEAIADWSLLLTKEGRRTEIRLAGRRYKGADEVFALPDAALFARA</sequence>
<organism evidence="4 5">
    <name type="scientific">Rhizomicrobium palustre</name>
    <dbReference type="NCBI Taxonomy" id="189966"/>
    <lineage>
        <taxon>Bacteria</taxon>
        <taxon>Pseudomonadati</taxon>
        <taxon>Pseudomonadota</taxon>
        <taxon>Alphaproteobacteria</taxon>
        <taxon>Micropepsales</taxon>
        <taxon>Micropepsaceae</taxon>
        <taxon>Rhizomicrobium</taxon>
    </lineage>
</organism>
<dbReference type="GO" id="GO:0008168">
    <property type="term" value="F:methyltransferase activity"/>
    <property type="evidence" value="ECO:0007669"/>
    <property type="project" value="UniProtKB-KW"/>
</dbReference>